<evidence type="ECO:0000256" key="1">
    <source>
        <dbReference type="ARBA" id="ARBA00022694"/>
    </source>
</evidence>
<dbReference type="GO" id="GO:0042781">
    <property type="term" value="F:3'-tRNA processing endoribonuclease activity"/>
    <property type="evidence" value="ECO:0007669"/>
    <property type="project" value="TreeGrafter"/>
</dbReference>
<comment type="function">
    <text evidence="6">RNaseP catalyzes the removal of the 5'-leader sequence from pre-tRNA to produce the mature 5'-terminus. It can also cleave other RNA substrates such as 4.5S RNA. The protein component plays an auxiliary but essential role in vivo by binding to the 5'-leader sequence and broadening the substrate specificity of the ribozyme.</text>
</comment>
<dbReference type="PANTHER" id="PTHR33992">
    <property type="entry name" value="RIBONUCLEASE P PROTEIN COMPONENT"/>
    <property type="match status" value="1"/>
</dbReference>
<dbReference type="EC" id="3.1.26.5" evidence="6 7"/>
<gene>
    <name evidence="6" type="primary">rnpA</name>
    <name evidence="8" type="ordered locus">Srot_3074</name>
</gene>
<keyword evidence="2 6" id="KW-0540">Nuclease</keyword>
<dbReference type="InterPro" id="IPR014721">
    <property type="entry name" value="Ribsml_uS5_D2-typ_fold_subgr"/>
</dbReference>
<dbReference type="STRING" id="640132.Srot_3074"/>
<dbReference type="PANTHER" id="PTHR33992:SF1">
    <property type="entry name" value="RIBONUCLEASE P PROTEIN COMPONENT"/>
    <property type="match status" value="1"/>
</dbReference>
<evidence type="ECO:0000256" key="5">
    <source>
        <dbReference type="ARBA" id="ARBA00022884"/>
    </source>
</evidence>
<dbReference type="GO" id="GO:0030677">
    <property type="term" value="C:ribonuclease P complex"/>
    <property type="evidence" value="ECO:0007669"/>
    <property type="project" value="TreeGrafter"/>
</dbReference>
<dbReference type="OrthoDB" id="196964at2"/>
<dbReference type="HOGENOM" id="CLU_117179_4_1_11"/>
<dbReference type="Gene3D" id="3.30.230.10">
    <property type="match status" value="1"/>
</dbReference>
<reference evidence="8 9" key="1">
    <citation type="journal article" date="2010" name="Stand. Genomic Sci.">
        <title>Complete genome sequence of Segniliparus rotundus type strain (CDC 1076).</title>
        <authorList>
            <person name="Sikorski J."/>
            <person name="Lapidus A."/>
            <person name="Copeland A."/>
            <person name="Misra M."/>
            <person name="Glavina Del Rio T."/>
            <person name="Nolan M."/>
            <person name="Lucas S."/>
            <person name="Chen F."/>
            <person name="Tice H."/>
            <person name="Cheng J.F."/>
            <person name="Jando M."/>
            <person name="Schneider S."/>
            <person name="Bruce D."/>
            <person name="Goodwin L."/>
            <person name="Pitluck S."/>
            <person name="Liolios K."/>
            <person name="Mikhailova N."/>
            <person name="Pati A."/>
            <person name="Ivanova N."/>
            <person name="Mavromatis K."/>
            <person name="Chen A."/>
            <person name="Palaniappan K."/>
            <person name="Chertkov O."/>
            <person name="Land M."/>
            <person name="Hauser L."/>
            <person name="Chang Y.J."/>
            <person name="Jeffries C.D."/>
            <person name="Brettin T."/>
            <person name="Detter J.C."/>
            <person name="Han C."/>
            <person name="Rohde M."/>
            <person name="Goker M."/>
            <person name="Bristow J."/>
            <person name="Eisen J.A."/>
            <person name="Markowitz V."/>
            <person name="Hugenholtz P."/>
            <person name="Kyrpides N.C."/>
            <person name="Klenk H.P."/>
        </authorList>
    </citation>
    <scope>NUCLEOTIDE SEQUENCE [LARGE SCALE GENOMIC DNA]</scope>
    <source>
        <strain evidence="9">ATCC BAA-972 / CDC 1076 / CIP 108378 / DSM 44985 / JCM 13578</strain>
    </source>
</reference>
<dbReference type="GO" id="GO:0004526">
    <property type="term" value="F:ribonuclease P activity"/>
    <property type="evidence" value="ECO:0007669"/>
    <property type="project" value="UniProtKB-UniRule"/>
</dbReference>
<evidence type="ECO:0000313" key="8">
    <source>
        <dbReference type="EMBL" id="ADG99498.1"/>
    </source>
</evidence>
<evidence type="ECO:0000256" key="4">
    <source>
        <dbReference type="ARBA" id="ARBA00022801"/>
    </source>
</evidence>
<keyword evidence="9" id="KW-1185">Reference proteome</keyword>
<dbReference type="InterPro" id="IPR000100">
    <property type="entry name" value="RNase_P"/>
</dbReference>
<keyword evidence="5 6" id="KW-0694">RNA-binding</keyword>
<dbReference type="GO" id="GO:0000049">
    <property type="term" value="F:tRNA binding"/>
    <property type="evidence" value="ECO:0007669"/>
    <property type="project" value="UniProtKB-UniRule"/>
</dbReference>
<accession>D6ZEM2</accession>
<evidence type="ECO:0000256" key="3">
    <source>
        <dbReference type="ARBA" id="ARBA00022759"/>
    </source>
</evidence>
<evidence type="ECO:0000256" key="7">
    <source>
        <dbReference type="NCBIfam" id="TIGR00188"/>
    </source>
</evidence>
<keyword evidence="3 6" id="KW-0255">Endonuclease</keyword>
<comment type="catalytic activity">
    <reaction evidence="6">
        <text>Endonucleolytic cleavage of RNA, removing 5'-extranucleotides from tRNA precursor.</text>
        <dbReference type="EC" id="3.1.26.5"/>
    </reaction>
</comment>
<evidence type="ECO:0000313" key="9">
    <source>
        <dbReference type="Proteomes" id="UP000002247"/>
    </source>
</evidence>
<comment type="subunit">
    <text evidence="6">Consists of a catalytic RNA component (M1 or rnpB) and a protein subunit.</text>
</comment>
<keyword evidence="4 6" id="KW-0378">Hydrolase</keyword>
<dbReference type="KEGG" id="srt:Srot_3074"/>
<dbReference type="eggNOG" id="COG0594">
    <property type="taxonomic scope" value="Bacteria"/>
</dbReference>
<organism evidence="8 9">
    <name type="scientific">Segniliparus rotundus (strain ATCC BAA-972 / CDC 1076 / CIP 108378 / DSM 44985 / JCM 13578)</name>
    <dbReference type="NCBI Taxonomy" id="640132"/>
    <lineage>
        <taxon>Bacteria</taxon>
        <taxon>Bacillati</taxon>
        <taxon>Actinomycetota</taxon>
        <taxon>Actinomycetes</taxon>
        <taxon>Mycobacteriales</taxon>
        <taxon>Segniliparaceae</taxon>
        <taxon>Segniliparus</taxon>
    </lineage>
</organism>
<dbReference type="NCBIfam" id="TIGR00188">
    <property type="entry name" value="rnpA"/>
    <property type="match status" value="1"/>
</dbReference>
<dbReference type="GO" id="GO:0001682">
    <property type="term" value="P:tRNA 5'-leader removal"/>
    <property type="evidence" value="ECO:0007669"/>
    <property type="project" value="UniProtKB-UniRule"/>
</dbReference>
<sequence>MLPSHNRMRNRRDFAETVRSGRRVGRGDVVVHFLSARSEKRAGCPVAEPCAPRIGLVVGKQVGGSVTRKRVSRRLRAALGELLALVPQSSRLVVRALPAAAGAEVAELESQLRSALRKLAPATAEEKGPS</sequence>
<proteinExistence type="inferred from homology"/>
<evidence type="ECO:0000256" key="2">
    <source>
        <dbReference type="ARBA" id="ARBA00022722"/>
    </source>
</evidence>
<dbReference type="RefSeq" id="WP_013139945.1">
    <property type="nucleotide sequence ID" value="NC_014168.1"/>
</dbReference>
<dbReference type="AlphaFoldDB" id="D6ZEM2"/>
<dbReference type="Proteomes" id="UP000002247">
    <property type="component" value="Chromosome"/>
</dbReference>
<protein>
    <recommendedName>
        <fullName evidence="6 7">Ribonuclease P protein component</fullName>
        <shortName evidence="6">RNase P protein</shortName>
        <shortName evidence="6">RNaseP protein</shortName>
        <ecNumber evidence="6 7">3.1.26.5</ecNumber>
    </recommendedName>
    <alternativeName>
        <fullName evidence="6">Protein C5</fullName>
    </alternativeName>
</protein>
<comment type="similarity">
    <text evidence="6">Belongs to the RnpA family.</text>
</comment>
<keyword evidence="1 6" id="KW-0819">tRNA processing</keyword>
<dbReference type="HAMAP" id="MF_00227">
    <property type="entry name" value="RNase_P"/>
    <property type="match status" value="1"/>
</dbReference>
<dbReference type="InterPro" id="IPR020568">
    <property type="entry name" value="Ribosomal_Su5_D2-typ_SF"/>
</dbReference>
<evidence type="ECO:0000256" key="6">
    <source>
        <dbReference type="HAMAP-Rule" id="MF_00227"/>
    </source>
</evidence>
<dbReference type="EMBL" id="CP001958">
    <property type="protein sequence ID" value="ADG99498.1"/>
    <property type="molecule type" value="Genomic_DNA"/>
</dbReference>
<dbReference type="Pfam" id="PF00825">
    <property type="entry name" value="Ribonuclease_P"/>
    <property type="match status" value="1"/>
</dbReference>
<name>D6ZEM2_SEGRD</name>
<dbReference type="SUPFAM" id="SSF54211">
    <property type="entry name" value="Ribosomal protein S5 domain 2-like"/>
    <property type="match status" value="1"/>
</dbReference>